<evidence type="ECO:0000256" key="7">
    <source>
        <dbReference type="ARBA" id="ARBA00034754"/>
    </source>
</evidence>
<reference evidence="12" key="1">
    <citation type="journal article" date="2019" name="Int. J. Syst. Evol. Microbiol.">
        <title>The Global Catalogue of Microorganisms (GCM) 10K type strain sequencing project: providing services to taxonomists for standard genome sequencing and annotation.</title>
        <authorList>
            <consortium name="The Broad Institute Genomics Platform"/>
            <consortium name="The Broad Institute Genome Sequencing Center for Infectious Disease"/>
            <person name="Wu L."/>
            <person name="Ma J."/>
        </authorList>
    </citation>
    <scope>NUCLEOTIDE SEQUENCE [LARGE SCALE GENOMIC DNA]</scope>
    <source>
        <strain evidence="12">KCTC 19812</strain>
    </source>
</reference>
<gene>
    <name evidence="11" type="primary">holA</name>
    <name evidence="11" type="ORF">ACFSKV_06885</name>
</gene>
<comment type="catalytic activity">
    <reaction evidence="8">
        <text>DNA(n) + a 2'-deoxyribonucleoside 5'-triphosphate = DNA(n+1) + diphosphate</text>
        <dbReference type="Rhea" id="RHEA:22508"/>
        <dbReference type="Rhea" id="RHEA-COMP:17339"/>
        <dbReference type="Rhea" id="RHEA-COMP:17340"/>
        <dbReference type="ChEBI" id="CHEBI:33019"/>
        <dbReference type="ChEBI" id="CHEBI:61560"/>
        <dbReference type="ChEBI" id="CHEBI:173112"/>
        <dbReference type="EC" id="2.7.7.7"/>
    </reaction>
</comment>
<feature type="domain" description="DNA polymerase III delta N-terminal" evidence="9">
    <location>
        <begin position="21"/>
        <end position="142"/>
    </location>
</feature>
<evidence type="ECO:0000256" key="5">
    <source>
        <dbReference type="ARBA" id="ARBA00022705"/>
    </source>
</evidence>
<keyword evidence="12" id="KW-1185">Reference proteome</keyword>
<dbReference type="SUPFAM" id="SSF52540">
    <property type="entry name" value="P-loop containing nucleoside triphosphate hydrolases"/>
    <property type="match status" value="1"/>
</dbReference>
<dbReference type="Gene3D" id="1.20.272.10">
    <property type="match status" value="1"/>
</dbReference>
<dbReference type="Gene3D" id="1.10.8.60">
    <property type="match status" value="1"/>
</dbReference>
<dbReference type="NCBIfam" id="TIGR01128">
    <property type="entry name" value="holA"/>
    <property type="match status" value="1"/>
</dbReference>
<dbReference type="EC" id="2.7.7.7" evidence="1"/>
<dbReference type="EMBL" id="JBHUIV010000010">
    <property type="protein sequence ID" value="MFD2201284.1"/>
    <property type="molecule type" value="Genomic_DNA"/>
</dbReference>
<name>A0ABW5B7P4_9BACT</name>
<proteinExistence type="inferred from homology"/>
<evidence type="ECO:0000256" key="8">
    <source>
        <dbReference type="ARBA" id="ARBA00049244"/>
    </source>
</evidence>
<dbReference type="GO" id="GO:0003887">
    <property type="term" value="F:DNA-directed DNA polymerase activity"/>
    <property type="evidence" value="ECO:0007669"/>
    <property type="project" value="UniProtKB-EC"/>
</dbReference>
<organism evidence="11 12">
    <name type="scientific">Shivajiella indica</name>
    <dbReference type="NCBI Taxonomy" id="872115"/>
    <lineage>
        <taxon>Bacteria</taxon>
        <taxon>Pseudomonadati</taxon>
        <taxon>Bacteroidota</taxon>
        <taxon>Cytophagia</taxon>
        <taxon>Cytophagales</taxon>
        <taxon>Cyclobacteriaceae</taxon>
        <taxon>Shivajiella</taxon>
    </lineage>
</organism>
<evidence type="ECO:0000256" key="3">
    <source>
        <dbReference type="ARBA" id="ARBA00022679"/>
    </source>
</evidence>
<dbReference type="Pfam" id="PF06144">
    <property type="entry name" value="DNA_pol3_delta"/>
    <property type="match status" value="1"/>
</dbReference>
<evidence type="ECO:0000259" key="10">
    <source>
        <dbReference type="Pfam" id="PF21694"/>
    </source>
</evidence>
<comment type="caution">
    <text evidence="11">The sequence shown here is derived from an EMBL/GenBank/DDBJ whole genome shotgun (WGS) entry which is preliminary data.</text>
</comment>
<dbReference type="InterPro" id="IPR005790">
    <property type="entry name" value="DNA_polIII_delta"/>
</dbReference>
<evidence type="ECO:0000259" key="9">
    <source>
        <dbReference type="Pfam" id="PF06144"/>
    </source>
</evidence>
<keyword evidence="4 11" id="KW-0548">Nucleotidyltransferase</keyword>
<protein>
    <recommendedName>
        <fullName evidence="2">DNA polymerase III subunit delta</fullName>
        <ecNumber evidence="1">2.7.7.7</ecNumber>
    </recommendedName>
</protein>
<dbReference type="Pfam" id="PF21694">
    <property type="entry name" value="DNA_pol3_delta_C"/>
    <property type="match status" value="1"/>
</dbReference>
<dbReference type="InterPro" id="IPR008921">
    <property type="entry name" value="DNA_pol3_clamp-load_cplx_C"/>
</dbReference>
<dbReference type="RefSeq" id="WP_380801203.1">
    <property type="nucleotide sequence ID" value="NZ_JBHUIV010000010.1"/>
</dbReference>
<keyword evidence="6" id="KW-0239">DNA-directed DNA polymerase</keyword>
<dbReference type="PANTHER" id="PTHR34388">
    <property type="entry name" value="DNA POLYMERASE III SUBUNIT DELTA"/>
    <property type="match status" value="1"/>
</dbReference>
<keyword evidence="3 11" id="KW-0808">Transferase</keyword>
<dbReference type="Gene3D" id="3.40.50.300">
    <property type="entry name" value="P-loop containing nucleotide triphosphate hydrolases"/>
    <property type="match status" value="1"/>
</dbReference>
<sequence>MPSKPEDILKDLKSGKYAPVYFLQGEEPFFIDQISDYIEKNAIAEHEKGFNQVVLYGKDAPMNTILNNARRFPMMADRQVVIVKEAQNIPNLGKEEIDQLLINYLQNPLPSTILVFAHKYKKLDGRKPLGKEIDKKAILVNTEKIKDYQLPAWIENYVSSQGHRIDSQTASFLADSIGNNLEVMANEIGKIFINFTEPTSITKDHIQKFVGINKEYNTFELTKAIGYRDVIKANKIIHYFAQNPKSHPLIPIIALIYSYFSKIALVHYNAKLGDQELAKIIGVNPFFLKEYRAASKNFHLGKVIDCFAYIKEADLRSKGVDSGGMEDSEILREMIFKIMH</sequence>
<dbReference type="InterPro" id="IPR048466">
    <property type="entry name" value="DNA_pol3_delta-like_C"/>
</dbReference>
<dbReference type="PANTHER" id="PTHR34388:SF1">
    <property type="entry name" value="DNA POLYMERASE III SUBUNIT DELTA"/>
    <property type="match status" value="1"/>
</dbReference>
<dbReference type="InterPro" id="IPR010372">
    <property type="entry name" value="DNA_pol3_delta_N"/>
</dbReference>
<dbReference type="SUPFAM" id="SSF48019">
    <property type="entry name" value="post-AAA+ oligomerization domain-like"/>
    <property type="match status" value="1"/>
</dbReference>
<evidence type="ECO:0000313" key="12">
    <source>
        <dbReference type="Proteomes" id="UP001597414"/>
    </source>
</evidence>
<accession>A0ABW5B7P4</accession>
<evidence type="ECO:0000313" key="11">
    <source>
        <dbReference type="EMBL" id="MFD2201284.1"/>
    </source>
</evidence>
<dbReference type="InterPro" id="IPR027417">
    <property type="entry name" value="P-loop_NTPase"/>
</dbReference>
<feature type="domain" description="DNA polymerase III delta subunit-like C-terminal" evidence="10">
    <location>
        <begin position="216"/>
        <end position="328"/>
    </location>
</feature>
<keyword evidence="5" id="KW-0235">DNA replication</keyword>
<comment type="similarity">
    <text evidence="7">Belongs to the DNA polymerase HolA subunit family.</text>
</comment>
<dbReference type="Proteomes" id="UP001597414">
    <property type="component" value="Unassembled WGS sequence"/>
</dbReference>
<evidence type="ECO:0000256" key="2">
    <source>
        <dbReference type="ARBA" id="ARBA00017703"/>
    </source>
</evidence>
<evidence type="ECO:0000256" key="1">
    <source>
        <dbReference type="ARBA" id="ARBA00012417"/>
    </source>
</evidence>
<evidence type="ECO:0000256" key="6">
    <source>
        <dbReference type="ARBA" id="ARBA00022932"/>
    </source>
</evidence>
<evidence type="ECO:0000256" key="4">
    <source>
        <dbReference type="ARBA" id="ARBA00022695"/>
    </source>
</evidence>